<dbReference type="Proteomes" id="UP000054559">
    <property type="component" value="Unassembled WGS sequence"/>
</dbReference>
<evidence type="ECO:0000313" key="6">
    <source>
        <dbReference type="Proteomes" id="UP000054559"/>
    </source>
</evidence>
<dbReference type="OrthoDB" id="1049195at2759"/>
<dbReference type="InterPro" id="IPR035979">
    <property type="entry name" value="RBD_domain_sf"/>
</dbReference>
<dbReference type="FunFam" id="3.30.70.330:FF:000280">
    <property type="entry name" value="RNA-binding domain-containing protein"/>
    <property type="match status" value="1"/>
</dbReference>
<proteinExistence type="predicted"/>
<feature type="domain" description="RRM" evidence="4">
    <location>
        <begin position="156"/>
        <end position="230"/>
    </location>
</feature>
<dbReference type="Gene3D" id="3.30.70.330">
    <property type="match status" value="3"/>
</dbReference>
<dbReference type="PANTHER" id="PTHR23003:SF3">
    <property type="entry name" value="FI21236P1-RELATED"/>
    <property type="match status" value="1"/>
</dbReference>
<dbReference type="GO" id="GO:1990904">
    <property type="term" value="C:ribonucleoprotein complex"/>
    <property type="evidence" value="ECO:0007669"/>
    <property type="project" value="TreeGrafter"/>
</dbReference>
<dbReference type="GO" id="GO:0003729">
    <property type="term" value="F:mRNA binding"/>
    <property type="evidence" value="ECO:0007669"/>
    <property type="project" value="TreeGrafter"/>
</dbReference>
<feature type="compositionally biased region" description="Gly residues" evidence="3">
    <location>
        <begin position="112"/>
        <end position="127"/>
    </location>
</feature>
<keyword evidence="1 2" id="KW-0694">RNA-binding</keyword>
<dbReference type="PANTHER" id="PTHR23003">
    <property type="entry name" value="RNA RECOGNITION MOTIF RRM DOMAIN CONTAINING PROTEIN"/>
    <property type="match status" value="1"/>
</dbReference>
<dbReference type="PROSITE" id="PS50102">
    <property type="entry name" value="RRM"/>
    <property type="match status" value="3"/>
</dbReference>
<sequence length="508" mass="55531">MGSADVYRPNHLVFIPVGCASNFGCMPFPSPLPRLFLGRLTCGQGLLHRLPQIKLQADMEVSHRERSRSPRRRSRSPRRSRRSYSPRSRSRSREDYRRNDRRSRSPMSGAAGTSGGYPGSGYGGRSGGPPTRSYEDRAFAKEQMMQAVRESSQQDRRVYVGNLSYDVKWHHLKDFMRQGELEAMDEFAADGTHVVPIVEYATREQAQNAVATLSNQNLMGRLVYVREDREAEPRFTGPPHRDAGGAGRGGFGGGYGSFASRQIYVNNLPFNVGWQDLKDLFRQATQQGTVARADVHLDPNGRPKGSGIVAFENVEDARNAIQQFNGYEWHGRTLEVREDRFAGSTPGGFGGRGGFGGFGGRGGFGGGRGGFAGRGGYGGYGGRGGFGGGYGGGADFGNLRWENGRATIYVRNLPWSTCNEDLVELFSTIGKVERAEIQYEANGRSRGTGVVQFDTVENAETAISKFTGYQYGGRPLGLTFVKYLNANSGDAIDATADQPSGITQDQIM</sequence>
<dbReference type="GO" id="GO:0005634">
    <property type="term" value="C:nucleus"/>
    <property type="evidence" value="ECO:0007669"/>
    <property type="project" value="TreeGrafter"/>
</dbReference>
<protein>
    <submittedName>
        <fullName evidence="5">RNP domain containing protein</fullName>
    </submittedName>
</protein>
<dbReference type="STRING" id="454286.A0A0J8QTM3"/>
<evidence type="ECO:0000256" key="1">
    <source>
        <dbReference type="ARBA" id="ARBA00022884"/>
    </source>
</evidence>
<dbReference type="GO" id="GO:0005737">
    <property type="term" value="C:cytoplasm"/>
    <property type="evidence" value="ECO:0007669"/>
    <property type="project" value="TreeGrafter"/>
</dbReference>
<organism evidence="5 6">
    <name type="scientific">Coccidioides immitis RMSCC 3703</name>
    <dbReference type="NCBI Taxonomy" id="454286"/>
    <lineage>
        <taxon>Eukaryota</taxon>
        <taxon>Fungi</taxon>
        <taxon>Dikarya</taxon>
        <taxon>Ascomycota</taxon>
        <taxon>Pezizomycotina</taxon>
        <taxon>Eurotiomycetes</taxon>
        <taxon>Eurotiomycetidae</taxon>
        <taxon>Onygenales</taxon>
        <taxon>Onygenaceae</taxon>
        <taxon>Coccidioides</taxon>
    </lineage>
</organism>
<dbReference type="SUPFAM" id="SSF54928">
    <property type="entry name" value="RNA-binding domain, RBD"/>
    <property type="match status" value="3"/>
</dbReference>
<dbReference type="FunFam" id="3.30.70.330:FF:000145">
    <property type="entry name" value="Putative RNP domain-containing protein"/>
    <property type="match status" value="1"/>
</dbReference>
<dbReference type="AlphaFoldDB" id="A0A0J8QTM3"/>
<evidence type="ECO:0000256" key="3">
    <source>
        <dbReference type="SAM" id="MobiDB-lite"/>
    </source>
</evidence>
<dbReference type="EMBL" id="DS268120">
    <property type="protein sequence ID" value="KMU76234.1"/>
    <property type="molecule type" value="Genomic_DNA"/>
</dbReference>
<dbReference type="InterPro" id="IPR000504">
    <property type="entry name" value="RRM_dom"/>
</dbReference>
<dbReference type="InterPro" id="IPR050374">
    <property type="entry name" value="RRT5_SRSF_SR"/>
</dbReference>
<accession>A0A0J8QTM3</accession>
<dbReference type="Pfam" id="PF00076">
    <property type="entry name" value="RRM_1"/>
    <property type="match status" value="3"/>
</dbReference>
<dbReference type="SMART" id="SM00360">
    <property type="entry name" value="RRM"/>
    <property type="match status" value="3"/>
</dbReference>
<feature type="domain" description="RRM" evidence="4">
    <location>
        <begin position="406"/>
        <end position="483"/>
    </location>
</feature>
<evidence type="ECO:0000313" key="5">
    <source>
        <dbReference type="EMBL" id="KMU76234.1"/>
    </source>
</evidence>
<feature type="compositionally biased region" description="Basic residues" evidence="3">
    <location>
        <begin position="69"/>
        <end position="90"/>
    </location>
</feature>
<evidence type="ECO:0000256" key="2">
    <source>
        <dbReference type="PROSITE-ProRule" id="PRU00176"/>
    </source>
</evidence>
<evidence type="ECO:0000259" key="4">
    <source>
        <dbReference type="PROSITE" id="PS50102"/>
    </source>
</evidence>
<feature type="domain" description="RRM" evidence="4">
    <location>
        <begin position="261"/>
        <end position="341"/>
    </location>
</feature>
<reference evidence="6" key="1">
    <citation type="journal article" date="2010" name="Genome Res.">
        <title>Population genomic sequencing of Coccidioides fungi reveals recent hybridization and transposon control.</title>
        <authorList>
            <person name="Neafsey D.E."/>
            <person name="Barker B.M."/>
            <person name="Sharpton T.J."/>
            <person name="Stajich J.E."/>
            <person name="Park D.J."/>
            <person name="Whiston E."/>
            <person name="Hung C.-Y."/>
            <person name="McMahan C."/>
            <person name="White J."/>
            <person name="Sykes S."/>
            <person name="Heiman D."/>
            <person name="Young S."/>
            <person name="Zeng Q."/>
            <person name="Abouelleil A."/>
            <person name="Aftuck L."/>
            <person name="Bessette D."/>
            <person name="Brown A."/>
            <person name="FitzGerald M."/>
            <person name="Lui A."/>
            <person name="Macdonald J.P."/>
            <person name="Priest M."/>
            <person name="Orbach M.J."/>
            <person name="Galgiani J.N."/>
            <person name="Kirkland T.N."/>
            <person name="Cole G.T."/>
            <person name="Birren B.W."/>
            <person name="Henn M.R."/>
            <person name="Taylor J.W."/>
            <person name="Rounsley S.D."/>
        </authorList>
    </citation>
    <scope>NUCLEOTIDE SEQUENCE [LARGE SCALE GENOMIC DNA]</scope>
    <source>
        <strain evidence="6">RMSCC 3703</strain>
    </source>
</reference>
<feature type="region of interest" description="Disordered" evidence="3">
    <location>
        <begin position="58"/>
        <end position="134"/>
    </location>
</feature>
<dbReference type="InterPro" id="IPR012677">
    <property type="entry name" value="Nucleotide-bd_a/b_plait_sf"/>
</dbReference>
<name>A0A0J8QTM3_COCIT</name>
<gene>
    <name evidence="5" type="ORF">CISG_00969</name>
</gene>